<proteinExistence type="inferred from homology"/>
<evidence type="ECO:0000256" key="8">
    <source>
        <dbReference type="ARBA" id="ARBA00022723"/>
    </source>
</evidence>
<dbReference type="SUPFAM" id="SSF56672">
    <property type="entry name" value="DNA/RNA polymerases"/>
    <property type="match status" value="1"/>
</dbReference>
<evidence type="ECO:0000259" key="16">
    <source>
        <dbReference type="PROSITE" id="PS50173"/>
    </source>
</evidence>
<keyword evidence="9 15" id="KW-0227">DNA damage</keyword>
<evidence type="ECO:0000256" key="3">
    <source>
        <dbReference type="ARBA" id="ARBA00022457"/>
    </source>
</evidence>
<sequence>MKKIICHLDMDAFFASVEEQKRPHLVGKPIAVGSPIIEGVGRGVVSTANYKARGYGIHSAMPIMTAWRLSEEARKQGKDEVVFLPVDFALYNKVSAHVLEIIKKYAALVEQASVDEFYYDLSSAGSFAKAKAICKKIKAEIKAVEKVTCSVGIGPNKLIAKIAAGIKKPDGLLVVEGKQSREFLNPLDIRELPGIGPKTAEIFYKQGINKVGDLLAFSREQLKDLMGKHGESIFQKARGIDDSPITEFHEVKSIGGQTTLNENTKNPIVVYDIFKKLSDGVFASFSNGGFSGFKGIAVTVRFADFQTQSSSKSFKEPLGVRDPSTSLRTGRKIFELEALRLLLPYLDLQKNPKSKPIRLVGIRIEKIVP</sequence>
<feature type="active site" evidence="15">
    <location>
        <position position="116"/>
    </location>
</feature>
<dbReference type="Pfam" id="PF00817">
    <property type="entry name" value="IMS"/>
    <property type="match status" value="1"/>
</dbReference>
<feature type="site" description="Substrate discrimination" evidence="15">
    <location>
        <position position="14"/>
    </location>
</feature>
<dbReference type="InterPro" id="IPR036775">
    <property type="entry name" value="DNA_pol_Y-fam_lit_finger_sf"/>
</dbReference>
<dbReference type="Gene3D" id="1.10.150.20">
    <property type="entry name" value="5' to 3' exonuclease, C-terminal subdomain"/>
    <property type="match status" value="1"/>
</dbReference>
<accession>A0A1G2HSB3</accession>
<dbReference type="InterPro" id="IPR050116">
    <property type="entry name" value="DNA_polymerase-Y"/>
</dbReference>
<dbReference type="NCBIfam" id="NF002677">
    <property type="entry name" value="PRK02406.1"/>
    <property type="match status" value="1"/>
</dbReference>
<dbReference type="Gene3D" id="3.30.1490.100">
    <property type="entry name" value="DNA polymerase, Y-family, little finger domain"/>
    <property type="match status" value="1"/>
</dbReference>
<dbReference type="AlphaFoldDB" id="A0A1G2HSB3"/>
<dbReference type="CDD" id="cd03586">
    <property type="entry name" value="PolY_Pol_IV_kappa"/>
    <property type="match status" value="1"/>
</dbReference>
<gene>
    <name evidence="15" type="primary">dinB</name>
    <name evidence="17" type="ORF">A2822_02345</name>
</gene>
<feature type="binding site" evidence="15">
    <location>
        <position position="115"/>
    </location>
    <ligand>
        <name>Mg(2+)</name>
        <dbReference type="ChEBI" id="CHEBI:18420"/>
    </ligand>
</feature>
<evidence type="ECO:0000256" key="4">
    <source>
        <dbReference type="ARBA" id="ARBA00022490"/>
    </source>
</evidence>
<keyword evidence="11 15" id="KW-0239">DNA-directed DNA polymerase</keyword>
<evidence type="ECO:0000256" key="6">
    <source>
        <dbReference type="ARBA" id="ARBA00022695"/>
    </source>
</evidence>
<dbReference type="Gene3D" id="3.30.70.270">
    <property type="match status" value="1"/>
</dbReference>
<evidence type="ECO:0000256" key="14">
    <source>
        <dbReference type="ARBA" id="ARBA00049244"/>
    </source>
</evidence>
<dbReference type="EMBL" id="MHOP01000023">
    <property type="protein sequence ID" value="OGZ65333.1"/>
    <property type="molecule type" value="Genomic_DNA"/>
</dbReference>
<comment type="similarity">
    <text evidence="2 15">Belongs to the DNA polymerase type-Y family.</text>
</comment>
<feature type="binding site" evidence="15">
    <location>
        <position position="9"/>
    </location>
    <ligand>
        <name>Mg(2+)</name>
        <dbReference type="ChEBI" id="CHEBI:18420"/>
    </ligand>
</feature>
<keyword evidence="4 15" id="KW-0963">Cytoplasm</keyword>
<evidence type="ECO:0000256" key="9">
    <source>
        <dbReference type="ARBA" id="ARBA00022763"/>
    </source>
</evidence>
<keyword evidence="5 15" id="KW-0808">Transferase</keyword>
<dbReference type="GO" id="GO:0003887">
    <property type="term" value="F:DNA-directed DNA polymerase activity"/>
    <property type="evidence" value="ECO:0007669"/>
    <property type="project" value="UniProtKB-UniRule"/>
</dbReference>
<dbReference type="GO" id="GO:0000287">
    <property type="term" value="F:magnesium ion binding"/>
    <property type="evidence" value="ECO:0007669"/>
    <property type="project" value="UniProtKB-UniRule"/>
</dbReference>
<dbReference type="InterPro" id="IPR022880">
    <property type="entry name" value="DNApol_IV"/>
</dbReference>
<comment type="subcellular location">
    <subcellularLocation>
        <location evidence="1 15">Cytoplasm</location>
    </subcellularLocation>
</comment>
<evidence type="ECO:0000256" key="12">
    <source>
        <dbReference type="ARBA" id="ARBA00023125"/>
    </source>
</evidence>
<evidence type="ECO:0000256" key="2">
    <source>
        <dbReference type="ARBA" id="ARBA00010945"/>
    </source>
</evidence>
<dbReference type="HAMAP" id="MF_01113">
    <property type="entry name" value="DNApol_IV"/>
    <property type="match status" value="1"/>
</dbReference>
<evidence type="ECO:0000256" key="15">
    <source>
        <dbReference type="HAMAP-Rule" id="MF_01113"/>
    </source>
</evidence>
<organism evidence="17 18">
    <name type="scientific">Candidatus Staskawiczbacteria bacterium RIFCSPHIGHO2_01_FULL_41_41</name>
    <dbReference type="NCBI Taxonomy" id="1802203"/>
    <lineage>
        <taxon>Bacteria</taxon>
        <taxon>Candidatus Staskawicziibacteriota</taxon>
    </lineage>
</organism>
<dbReference type="GO" id="GO:0006261">
    <property type="term" value="P:DNA-templated DNA replication"/>
    <property type="evidence" value="ECO:0007669"/>
    <property type="project" value="UniProtKB-UniRule"/>
</dbReference>
<dbReference type="GO" id="GO:0042276">
    <property type="term" value="P:error-prone translesion synthesis"/>
    <property type="evidence" value="ECO:0007669"/>
    <property type="project" value="TreeGrafter"/>
</dbReference>
<dbReference type="InterPro" id="IPR053848">
    <property type="entry name" value="IMS_HHH_1"/>
</dbReference>
<dbReference type="Pfam" id="PF11799">
    <property type="entry name" value="IMS_C"/>
    <property type="match status" value="1"/>
</dbReference>
<dbReference type="InterPro" id="IPR043128">
    <property type="entry name" value="Rev_trsase/Diguanyl_cyclase"/>
</dbReference>
<comment type="catalytic activity">
    <reaction evidence="14 15">
        <text>DNA(n) + a 2'-deoxyribonucleoside 5'-triphosphate = DNA(n+1) + diphosphate</text>
        <dbReference type="Rhea" id="RHEA:22508"/>
        <dbReference type="Rhea" id="RHEA-COMP:17339"/>
        <dbReference type="Rhea" id="RHEA-COMP:17340"/>
        <dbReference type="ChEBI" id="CHEBI:33019"/>
        <dbReference type="ChEBI" id="CHEBI:61560"/>
        <dbReference type="ChEBI" id="CHEBI:173112"/>
        <dbReference type="EC" id="2.7.7.7"/>
    </reaction>
</comment>
<comment type="caution">
    <text evidence="17">The sequence shown here is derived from an EMBL/GenBank/DDBJ whole genome shotgun (WGS) entry which is preliminary data.</text>
</comment>
<dbReference type="InterPro" id="IPR017961">
    <property type="entry name" value="DNA_pol_Y-fam_little_finger"/>
</dbReference>
<evidence type="ECO:0000313" key="17">
    <source>
        <dbReference type="EMBL" id="OGZ65333.1"/>
    </source>
</evidence>
<keyword evidence="8 15" id="KW-0479">Metal-binding</keyword>
<keyword evidence="12 15" id="KW-0238">DNA-binding</keyword>
<evidence type="ECO:0000256" key="10">
    <source>
        <dbReference type="ARBA" id="ARBA00022842"/>
    </source>
</evidence>
<protein>
    <recommendedName>
        <fullName evidence="15">DNA polymerase IV</fullName>
        <shortName evidence="15">Pol IV</shortName>
        <ecNumber evidence="15">2.7.7.7</ecNumber>
    </recommendedName>
</protein>
<comment type="function">
    <text evidence="15">Poorly processive, error-prone DNA polymerase involved in untargeted mutagenesis. Copies undamaged DNA at stalled replication forks, which arise in vivo from mismatched or misaligned primer ends. These misaligned primers can be extended by PolIV. Exhibits no 3'-5' exonuclease (proofreading) activity. May be involved in translesional synthesis, in conjunction with the beta clamp from PolIII.</text>
</comment>
<dbReference type="InterPro" id="IPR043502">
    <property type="entry name" value="DNA/RNA_pol_sf"/>
</dbReference>
<reference evidence="17 18" key="1">
    <citation type="journal article" date="2016" name="Nat. Commun.">
        <title>Thousands of microbial genomes shed light on interconnected biogeochemical processes in an aquifer system.</title>
        <authorList>
            <person name="Anantharaman K."/>
            <person name="Brown C.T."/>
            <person name="Hug L.A."/>
            <person name="Sharon I."/>
            <person name="Castelle C.J."/>
            <person name="Probst A.J."/>
            <person name="Thomas B.C."/>
            <person name="Singh A."/>
            <person name="Wilkins M.J."/>
            <person name="Karaoz U."/>
            <person name="Brodie E.L."/>
            <person name="Williams K.H."/>
            <person name="Hubbard S.S."/>
            <person name="Banfield J.F."/>
        </authorList>
    </citation>
    <scope>NUCLEOTIDE SEQUENCE [LARGE SCALE GENOMIC DNA]</scope>
</reference>
<keyword evidence="13 15" id="KW-0234">DNA repair</keyword>
<dbReference type="InterPro" id="IPR001126">
    <property type="entry name" value="UmuC"/>
</dbReference>
<name>A0A1G2HSB3_9BACT</name>
<evidence type="ECO:0000256" key="11">
    <source>
        <dbReference type="ARBA" id="ARBA00022932"/>
    </source>
</evidence>
<dbReference type="GO" id="GO:0005737">
    <property type="term" value="C:cytoplasm"/>
    <property type="evidence" value="ECO:0007669"/>
    <property type="project" value="UniProtKB-SubCell"/>
</dbReference>
<dbReference type="PROSITE" id="PS50173">
    <property type="entry name" value="UMUC"/>
    <property type="match status" value="1"/>
</dbReference>
<dbReference type="GO" id="GO:0003684">
    <property type="term" value="F:damaged DNA binding"/>
    <property type="evidence" value="ECO:0007669"/>
    <property type="project" value="InterPro"/>
</dbReference>
<dbReference type="Proteomes" id="UP000178774">
    <property type="component" value="Unassembled WGS sequence"/>
</dbReference>
<keyword evidence="3 15" id="KW-0515">Mutator protein</keyword>
<evidence type="ECO:0000313" key="18">
    <source>
        <dbReference type="Proteomes" id="UP000178774"/>
    </source>
</evidence>
<evidence type="ECO:0000256" key="13">
    <source>
        <dbReference type="ARBA" id="ARBA00023204"/>
    </source>
</evidence>
<keyword evidence="10 15" id="KW-0460">Magnesium</keyword>
<dbReference type="PANTHER" id="PTHR11076:SF33">
    <property type="entry name" value="DNA POLYMERASE KAPPA"/>
    <property type="match status" value="1"/>
</dbReference>
<evidence type="ECO:0000256" key="5">
    <source>
        <dbReference type="ARBA" id="ARBA00022679"/>
    </source>
</evidence>
<dbReference type="Gene3D" id="3.40.1170.60">
    <property type="match status" value="1"/>
</dbReference>
<comment type="subunit">
    <text evidence="15">Monomer.</text>
</comment>
<comment type="cofactor">
    <cofactor evidence="15">
        <name>Mg(2+)</name>
        <dbReference type="ChEBI" id="CHEBI:18420"/>
    </cofactor>
    <text evidence="15">Binds 2 magnesium ions per subunit.</text>
</comment>
<evidence type="ECO:0000256" key="1">
    <source>
        <dbReference type="ARBA" id="ARBA00004496"/>
    </source>
</evidence>
<dbReference type="Pfam" id="PF21999">
    <property type="entry name" value="IMS_HHH_1"/>
    <property type="match status" value="1"/>
</dbReference>
<dbReference type="GO" id="GO:0006281">
    <property type="term" value="P:DNA repair"/>
    <property type="evidence" value="ECO:0007669"/>
    <property type="project" value="UniProtKB-UniRule"/>
</dbReference>
<evidence type="ECO:0000256" key="7">
    <source>
        <dbReference type="ARBA" id="ARBA00022705"/>
    </source>
</evidence>
<keyword evidence="7 15" id="KW-0235">DNA replication</keyword>
<dbReference type="PANTHER" id="PTHR11076">
    <property type="entry name" value="DNA REPAIR POLYMERASE UMUC / TRANSFERASE FAMILY MEMBER"/>
    <property type="match status" value="1"/>
</dbReference>
<dbReference type="SUPFAM" id="SSF100879">
    <property type="entry name" value="Lesion bypass DNA polymerase (Y-family), little finger domain"/>
    <property type="match status" value="1"/>
</dbReference>
<dbReference type="EC" id="2.7.7.7" evidence="15"/>
<feature type="domain" description="UmuC" evidence="16">
    <location>
        <begin position="5"/>
        <end position="196"/>
    </location>
</feature>
<keyword evidence="6 15" id="KW-0548">Nucleotidyltransferase</keyword>